<dbReference type="InterPro" id="IPR013783">
    <property type="entry name" value="Ig-like_fold"/>
</dbReference>
<comment type="caution">
    <text evidence="10">The sequence shown here is derived from an EMBL/GenBank/DDBJ whole genome shotgun (WGS) entry which is preliminary data.</text>
</comment>
<dbReference type="SUPFAM" id="SSF49785">
    <property type="entry name" value="Galactose-binding domain-like"/>
    <property type="match status" value="1"/>
</dbReference>
<evidence type="ECO:0000313" key="14">
    <source>
        <dbReference type="Proteomes" id="UP000284495"/>
    </source>
</evidence>
<protein>
    <recommendedName>
        <fullName evidence="3">beta-galactosidase</fullName>
        <ecNumber evidence="3">3.2.1.23</ecNumber>
    </recommendedName>
</protein>
<dbReference type="InterPro" id="IPR008979">
    <property type="entry name" value="Galactose-bd-like_sf"/>
</dbReference>
<keyword evidence="6" id="KW-0732">Signal</keyword>
<dbReference type="InterPro" id="IPR050347">
    <property type="entry name" value="Bact_Beta-galactosidase"/>
</dbReference>
<dbReference type="InterPro" id="IPR006103">
    <property type="entry name" value="Glyco_hydro_2_cat"/>
</dbReference>
<evidence type="ECO:0000313" key="12">
    <source>
        <dbReference type="EMBL" id="RHL33301.1"/>
    </source>
</evidence>
<dbReference type="EMBL" id="QRNE01000001">
    <property type="protein sequence ID" value="RHK30024.1"/>
    <property type="molecule type" value="Genomic_DNA"/>
</dbReference>
<evidence type="ECO:0000256" key="3">
    <source>
        <dbReference type="ARBA" id="ARBA00012756"/>
    </source>
</evidence>
<dbReference type="Pfam" id="PF00703">
    <property type="entry name" value="Glyco_hydro_2"/>
    <property type="match status" value="1"/>
</dbReference>
<evidence type="ECO:0000313" key="13">
    <source>
        <dbReference type="Proteomes" id="UP000261210"/>
    </source>
</evidence>
<dbReference type="EMBL" id="QROO01000038">
    <property type="protein sequence ID" value="RHL33301.1"/>
    <property type="molecule type" value="Genomic_DNA"/>
</dbReference>
<feature type="chain" id="PRO_5036080836" description="beta-galactosidase" evidence="6">
    <location>
        <begin position="23"/>
        <end position="1172"/>
    </location>
</feature>
<keyword evidence="5" id="KW-0326">Glycosidase</keyword>
<dbReference type="PANTHER" id="PTHR46323">
    <property type="entry name" value="BETA-GALACTOSIDASE"/>
    <property type="match status" value="1"/>
</dbReference>
<name>A0A3E4NN91_9BACE</name>
<dbReference type="InterPro" id="IPR006104">
    <property type="entry name" value="Glyco_hydro_2_N"/>
</dbReference>
<evidence type="ECO:0000313" key="10">
    <source>
        <dbReference type="EMBL" id="RGK66346.1"/>
    </source>
</evidence>
<evidence type="ECO:0000313" key="11">
    <source>
        <dbReference type="EMBL" id="RHK30024.1"/>
    </source>
</evidence>
<dbReference type="SUPFAM" id="SSF51445">
    <property type="entry name" value="(Trans)glycosidases"/>
    <property type="match status" value="1"/>
</dbReference>
<feature type="domain" description="Glycoside hydrolase family 2 immunoglobulin-like beta-sandwich" evidence="7">
    <location>
        <begin position="456"/>
        <end position="556"/>
    </location>
</feature>
<proteinExistence type="inferred from homology"/>
<accession>A0A3E4NN91</accession>
<dbReference type="AlphaFoldDB" id="A0A3E4NN91"/>
<dbReference type="InterPro" id="IPR006102">
    <property type="entry name" value="Ig-like_GH2"/>
</dbReference>
<dbReference type="Gene3D" id="3.20.20.80">
    <property type="entry name" value="Glycosidases"/>
    <property type="match status" value="1"/>
</dbReference>
<dbReference type="GO" id="GO:0004565">
    <property type="term" value="F:beta-galactosidase activity"/>
    <property type="evidence" value="ECO:0007669"/>
    <property type="project" value="UniProtKB-EC"/>
</dbReference>
<dbReference type="EC" id="3.2.1.23" evidence="3"/>
<dbReference type="Proteomes" id="UP000285503">
    <property type="component" value="Unassembled WGS sequence"/>
</dbReference>
<evidence type="ECO:0000259" key="9">
    <source>
        <dbReference type="Pfam" id="PF02837"/>
    </source>
</evidence>
<feature type="domain" description="Glycosyl hydrolases family 2 sugar binding" evidence="9">
    <location>
        <begin position="320"/>
        <end position="391"/>
    </location>
</feature>
<evidence type="ECO:0000256" key="4">
    <source>
        <dbReference type="ARBA" id="ARBA00022801"/>
    </source>
</evidence>
<sequence>MKVWIRNLVLIVAVVSASGLHARGTDTVSTIGRGTCTLSDGVYSTCGAYTLVGDPGLSDYTLKFKARSPQGCGQVQIWAGVRTANRFDRYVVGIKGGLQDDLYLMRTGYMGMDEFMGVRPLGFHPVPGEWYDVKVEVCGDRIRVFLNGEDIPRMDITDKHASLAPCGAAAIGGGWLPAEYKDVSVTPLDSNALSKVAVAEKSFLSSAADKEKLRTVQREAYAPVKVTTLRPGRNEINLDGNWLFMPGYQISDACTAASPSVSDGNWHVMNVPDFWNPIRIWLHGETMSSPTGPQAKGVSDTYYQRETERCENYTFDYRKTSYAWYRQWVELPHDIKGRKMVLAFDAVSKSADVYVNGHLVGTHLGMFSDFEMDVTPFMKPGKNLITVGVARNLNGEAGSGNAAMENYYASVRKEAEDNKNDVTANAKQISDVPHGFYQDHPAGIWQPVKLVVTNPVKIEDVIIHPSLTGADFDVNVSGNIGKGYRVELTVTDVADGSKLYDGILGTTQGTNLKSGISELTPKLWSPEHPNLYDFKFALLDKKGRELDSKTITSGFRTFESRDGFLWLNGRKYWLKGGNHIPFALCPNDSALAKKFMAIMREGNINSTRTHTTPWNELWVSEADRSGIAISFEGTWPWLMIHSTPIPEQADLDLWREEWLQVMKKYRNHPSVVFWTVNNEMKFYDLDADDERAKQKFSIVSDVVKLMREVDPTRPVCFDSNYLHKKATKRFGKDFVSTMDDGDIDDQHAYYNWYDFSLFRFFNGEFQRDFKSEGRPLISQEMSTGYPNNETGHPTRSYQLIHQNPFTLIGYDAYDWSDPNIFLKVQGFITGELAEALRRSNPEASGIMHFAYMTWLRQCYDAENIAPYPAWYAMQRAMQPVLVSAELWGRHFYAGSKISPRIYVVNDDVDGKNLHNLTLRWSIEDRDGKTMAAGSESMKDVPYYDRTYIAPTIKIPDDLPESRMDGCLHLVLTDGSGSAISENRYEITIASPEWIGEYATDGVKVIDGVKDFKPEYAQELRAYHDEGGKMLLLNCPELAKAVFPEYITGWQVPTEGDIVVMERPEADVFDGLDVLDLRYFNNNKREIPTACHSILHVKRNEHIEELASQMKIHAYLDDKNLEDRVQRIEAMRGLTLMAVDGHTFVSTMATDKASTDPVAGKLLANLVNKLNRR</sequence>
<dbReference type="GO" id="GO:0005990">
    <property type="term" value="P:lactose catabolic process"/>
    <property type="evidence" value="ECO:0007669"/>
    <property type="project" value="TreeGrafter"/>
</dbReference>
<dbReference type="Gene3D" id="2.60.120.560">
    <property type="entry name" value="Exo-inulinase, domain 1"/>
    <property type="match status" value="1"/>
</dbReference>
<dbReference type="Proteomes" id="UP000284495">
    <property type="component" value="Unassembled WGS sequence"/>
</dbReference>
<dbReference type="Proteomes" id="UP000261210">
    <property type="component" value="Unassembled WGS sequence"/>
</dbReference>
<evidence type="ECO:0000256" key="6">
    <source>
        <dbReference type="SAM" id="SignalP"/>
    </source>
</evidence>
<dbReference type="Gene3D" id="2.60.40.10">
    <property type="entry name" value="Immunoglobulins"/>
    <property type="match status" value="1"/>
</dbReference>
<evidence type="ECO:0000259" key="8">
    <source>
        <dbReference type="Pfam" id="PF02836"/>
    </source>
</evidence>
<dbReference type="RefSeq" id="WP_117683373.1">
    <property type="nucleotide sequence ID" value="NZ_JAASHA010000017.1"/>
</dbReference>
<gene>
    <name evidence="12" type="ORF">DW027_22525</name>
    <name evidence="11" type="ORF">DW075_00330</name>
    <name evidence="10" type="ORF">DXD03_03485</name>
</gene>
<evidence type="ECO:0000259" key="7">
    <source>
        <dbReference type="Pfam" id="PF00703"/>
    </source>
</evidence>
<organism evidence="10 13">
    <name type="scientific">Bacteroides xylanisolvens</name>
    <dbReference type="NCBI Taxonomy" id="371601"/>
    <lineage>
        <taxon>Bacteria</taxon>
        <taxon>Pseudomonadati</taxon>
        <taxon>Bacteroidota</taxon>
        <taxon>Bacteroidia</taxon>
        <taxon>Bacteroidales</taxon>
        <taxon>Bacteroidaceae</taxon>
        <taxon>Bacteroides</taxon>
    </lineage>
</organism>
<evidence type="ECO:0000256" key="5">
    <source>
        <dbReference type="ARBA" id="ARBA00023295"/>
    </source>
</evidence>
<comment type="similarity">
    <text evidence="2">Belongs to the glycosyl hydrolase 2 family.</text>
</comment>
<feature type="signal peptide" evidence="6">
    <location>
        <begin position="1"/>
        <end position="22"/>
    </location>
</feature>
<evidence type="ECO:0000256" key="2">
    <source>
        <dbReference type="ARBA" id="ARBA00007401"/>
    </source>
</evidence>
<dbReference type="GO" id="GO:0009341">
    <property type="term" value="C:beta-galactosidase complex"/>
    <property type="evidence" value="ECO:0007669"/>
    <property type="project" value="TreeGrafter"/>
</dbReference>
<dbReference type="Gene3D" id="2.60.120.260">
    <property type="entry name" value="Galactose-binding domain-like"/>
    <property type="match status" value="1"/>
</dbReference>
<dbReference type="EMBL" id="QSQU01000004">
    <property type="protein sequence ID" value="RGK66346.1"/>
    <property type="molecule type" value="Genomic_DNA"/>
</dbReference>
<dbReference type="InterPro" id="IPR036156">
    <property type="entry name" value="Beta-gal/glucu_dom_sf"/>
</dbReference>
<keyword evidence="4 10" id="KW-0378">Hydrolase</keyword>
<evidence type="ECO:0000256" key="1">
    <source>
        <dbReference type="ARBA" id="ARBA00001412"/>
    </source>
</evidence>
<dbReference type="Pfam" id="PF02837">
    <property type="entry name" value="Glyco_hydro_2_N"/>
    <property type="match status" value="1"/>
</dbReference>
<dbReference type="Pfam" id="PF02836">
    <property type="entry name" value="Glyco_hydro_2_C"/>
    <property type="match status" value="1"/>
</dbReference>
<reference evidence="13 14" key="1">
    <citation type="submission" date="2018-08" db="EMBL/GenBank/DDBJ databases">
        <title>A genome reference for cultivated species of the human gut microbiota.</title>
        <authorList>
            <person name="Zou Y."/>
            <person name="Xue W."/>
            <person name="Luo G."/>
        </authorList>
    </citation>
    <scope>NUCLEOTIDE SEQUENCE [LARGE SCALE GENOMIC DNA]</scope>
    <source>
        <strain evidence="12 14">AF38-2</strain>
        <strain evidence="11 15">AF46-11NS</strain>
        <strain evidence="10 13">TF10-34</strain>
    </source>
</reference>
<dbReference type="InterPro" id="IPR017853">
    <property type="entry name" value="GH"/>
</dbReference>
<comment type="catalytic activity">
    <reaction evidence="1">
        <text>Hydrolysis of terminal non-reducing beta-D-galactose residues in beta-D-galactosides.</text>
        <dbReference type="EC" id="3.2.1.23"/>
    </reaction>
</comment>
<dbReference type="PANTHER" id="PTHR46323:SF2">
    <property type="entry name" value="BETA-GALACTOSIDASE"/>
    <property type="match status" value="1"/>
</dbReference>
<evidence type="ECO:0000313" key="15">
    <source>
        <dbReference type="Proteomes" id="UP000285503"/>
    </source>
</evidence>
<feature type="domain" description="Glycoside hydrolase family 2 catalytic" evidence="8">
    <location>
        <begin position="561"/>
        <end position="800"/>
    </location>
</feature>
<dbReference type="SUPFAM" id="SSF49303">
    <property type="entry name" value="beta-Galactosidase/glucuronidase domain"/>
    <property type="match status" value="1"/>
</dbReference>